<accession>A0A8T0CLH1</accession>
<sequence>MSDFSSNSSQVSSNVLSGIFLFPNRVFFKPYYVKTTNIQTYHRLKLPLPSNFLISNFVVELEAITRRLRKTPSFNTILLWAYVETITQ</sequence>
<proteinExistence type="predicted"/>
<name>A0A8T0CLH1_CORYI</name>
<gene>
    <name evidence="1" type="ORF">BT93_L1860</name>
</gene>
<keyword evidence="2" id="KW-1185">Reference proteome</keyword>
<evidence type="ECO:0000313" key="2">
    <source>
        <dbReference type="Proteomes" id="UP000806378"/>
    </source>
</evidence>
<organism evidence="1 2">
    <name type="scientific">Corymbia citriodora subsp. variegata</name>
    <dbReference type="NCBI Taxonomy" id="360336"/>
    <lineage>
        <taxon>Eukaryota</taxon>
        <taxon>Viridiplantae</taxon>
        <taxon>Streptophyta</taxon>
        <taxon>Embryophyta</taxon>
        <taxon>Tracheophyta</taxon>
        <taxon>Spermatophyta</taxon>
        <taxon>Magnoliopsida</taxon>
        <taxon>eudicotyledons</taxon>
        <taxon>Gunneridae</taxon>
        <taxon>Pentapetalae</taxon>
        <taxon>rosids</taxon>
        <taxon>malvids</taxon>
        <taxon>Myrtales</taxon>
        <taxon>Myrtaceae</taxon>
        <taxon>Myrtoideae</taxon>
        <taxon>Eucalypteae</taxon>
        <taxon>Corymbia</taxon>
    </lineage>
</organism>
<dbReference type="Gramene" id="rna-gnl|WGS:JABURB|Cocit.L1860.1">
    <property type="protein sequence ID" value="cds-KAF7848541.1"/>
    <property type="gene ID" value="gene-BT93_L1860"/>
</dbReference>
<dbReference type="Proteomes" id="UP000806378">
    <property type="component" value="Unassembled WGS sequence"/>
</dbReference>
<comment type="caution">
    <text evidence="1">The sequence shown here is derived from an EMBL/GenBank/DDBJ whole genome shotgun (WGS) entry which is preliminary data.</text>
</comment>
<evidence type="ECO:0000313" key="1">
    <source>
        <dbReference type="EMBL" id="KAF7848541.1"/>
    </source>
</evidence>
<reference evidence="1" key="1">
    <citation type="submission" date="2020-05" db="EMBL/GenBank/DDBJ databases">
        <title>WGS assembly of Corymbia citriodora subspecies variegata.</title>
        <authorList>
            <person name="Barry K."/>
            <person name="Hundley H."/>
            <person name="Shu S."/>
            <person name="Jenkins J."/>
            <person name="Grimwood J."/>
            <person name="Baten A."/>
        </authorList>
    </citation>
    <scope>NUCLEOTIDE SEQUENCE</scope>
    <source>
        <strain evidence="1">CV2-018</strain>
    </source>
</reference>
<protein>
    <submittedName>
        <fullName evidence="1">Uncharacterized protein</fullName>
    </submittedName>
</protein>
<dbReference type="EMBL" id="MU090075">
    <property type="protein sequence ID" value="KAF7848541.1"/>
    <property type="molecule type" value="Genomic_DNA"/>
</dbReference>
<dbReference type="AlphaFoldDB" id="A0A8T0CLH1"/>